<evidence type="ECO:0000313" key="3">
    <source>
        <dbReference type="Proteomes" id="UP000177870"/>
    </source>
</evidence>
<gene>
    <name evidence="2" type="ORF">BJP34_21935</name>
</gene>
<sequence length="138" mass="15365">MSKLKKSILIVLSSLIVAAITMLPAQPAFAANGCRGSDCIQHELRTQAACTLQGSDQSGLPPTGKTPGWYKGLNTEIDHQILGGDVVAYKIRWFNGSWSGWYVTGVNDIDWKFNTGTNDMRRVWGYFSDHQHQYILCK</sequence>
<evidence type="ECO:0000313" key="2">
    <source>
        <dbReference type="EMBL" id="AOX01743.1"/>
    </source>
</evidence>
<dbReference type="EMBL" id="CP017599">
    <property type="protein sequence ID" value="AOX01743.1"/>
    <property type="molecule type" value="Genomic_DNA"/>
</dbReference>
<reference evidence="3" key="1">
    <citation type="submission" date="2016-10" db="EMBL/GenBank/DDBJ databases">
        <title>Comparative genomics uncovers the prolific and rare metabolic potential of the cyanobacterial genus Moorea.</title>
        <authorList>
            <person name="Leao T."/>
            <person name="Castelao G."/>
            <person name="Korobeynikov A."/>
            <person name="Monroe E.A."/>
            <person name="Podell S."/>
            <person name="Glukhov E."/>
            <person name="Allen E."/>
            <person name="Gerwick W.H."/>
            <person name="Gerwick L."/>
        </authorList>
    </citation>
    <scope>NUCLEOTIDE SEQUENCE [LARGE SCALE GENOMIC DNA]</scope>
    <source>
        <strain evidence="3">PAL-8-15-08-1</strain>
    </source>
</reference>
<name>A0A1D8TW29_9CYAN</name>
<dbReference type="Proteomes" id="UP000177870">
    <property type="component" value="Chromosome"/>
</dbReference>
<proteinExistence type="predicted"/>
<protein>
    <submittedName>
        <fullName evidence="2">Uncharacterized protein</fullName>
    </submittedName>
</protein>
<organism evidence="2 3">
    <name type="scientific">Moorena producens PAL-8-15-08-1</name>
    <dbReference type="NCBI Taxonomy" id="1458985"/>
    <lineage>
        <taxon>Bacteria</taxon>
        <taxon>Bacillati</taxon>
        <taxon>Cyanobacteriota</taxon>
        <taxon>Cyanophyceae</taxon>
        <taxon>Coleofasciculales</taxon>
        <taxon>Coleofasciculaceae</taxon>
        <taxon>Moorena</taxon>
    </lineage>
</organism>
<feature type="signal peptide" evidence="1">
    <location>
        <begin position="1"/>
        <end position="30"/>
    </location>
</feature>
<dbReference type="AlphaFoldDB" id="A0A1D8TW29"/>
<dbReference type="KEGG" id="mpro:BJP34_21935"/>
<dbReference type="OrthoDB" id="583230at2"/>
<evidence type="ECO:0000256" key="1">
    <source>
        <dbReference type="SAM" id="SignalP"/>
    </source>
</evidence>
<accession>A0A1D8TW29</accession>
<keyword evidence="1" id="KW-0732">Signal</keyword>
<feature type="chain" id="PRO_5009438880" evidence="1">
    <location>
        <begin position="31"/>
        <end position="138"/>
    </location>
</feature>